<evidence type="ECO:0000256" key="8">
    <source>
        <dbReference type="ARBA" id="ARBA00023027"/>
    </source>
</evidence>
<proteinExistence type="inferred from homology"/>
<dbReference type="STRING" id="402384.HM131_09140"/>
<dbReference type="EC" id="2.7.7.18" evidence="10"/>
<evidence type="ECO:0000256" key="9">
    <source>
        <dbReference type="ARBA" id="ARBA00048721"/>
    </source>
</evidence>
<keyword evidence="7 10" id="KW-0067">ATP-binding</keyword>
<evidence type="ECO:0000256" key="2">
    <source>
        <dbReference type="ARBA" id="ARBA00005019"/>
    </source>
</evidence>
<evidence type="ECO:0000256" key="7">
    <source>
        <dbReference type="ARBA" id="ARBA00022840"/>
    </source>
</evidence>
<dbReference type="RefSeq" id="WP_085029468.1">
    <property type="nucleotide sequence ID" value="NZ_CP020772.1"/>
</dbReference>
<keyword evidence="8 10" id="KW-0520">NAD</keyword>
<dbReference type="NCBIfam" id="TIGR00482">
    <property type="entry name" value="nicotinate (nicotinamide) nucleotide adenylyltransferase"/>
    <property type="match status" value="1"/>
</dbReference>
<keyword evidence="6 10" id="KW-0547">Nucleotide-binding</keyword>
<organism evidence="12 13">
    <name type="scientific">Halobacillus mangrovi</name>
    <dbReference type="NCBI Taxonomy" id="402384"/>
    <lineage>
        <taxon>Bacteria</taxon>
        <taxon>Bacillati</taxon>
        <taxon>Bacillota</taxon>
        <taxon>Bacilli</taxon>
        <taxon>Bacillales</taxon>
        <taxon>Bacillaceae</taxon>
        <taxon>Halobacillus</taxon>
    </lineage>
</organism>
<evidence type="ECO:0000256" key="3">
    <source>
        <dbReference type="ARBA" id="ARBA00022642"/>
    </source>
</evidence>
<dbReference type="PANTHER" id="PTHR39321:SF3">
    <property type="entry name" value="PHOSPHOPANTETHEINE ADENYLYLTRANSFERASE"/>
    <property type="match status" value="1"/>
</dbReference>
<accession>A0A1W5ZUL2</accession>
<dbReference type="GO" id="GO:0009435">
    <property type="term" value="P:NAD+ biosynthetic process"/>
    <property type="evidence" value="ECO:0007669"/>
    <property type="project" value="UniProtKB-UniRule"/>
</dbReference>
<dbReference type="KEGG" id="hmn:HM131_09140"/>
<evidence type="ECO:0000313" key="13">
    <source>
        <dbReference type="Proteomes" id="UP000192527"/>
    </source>
</evidence>
<dbReference type="UniPathway" id="UPA00253">
    <property type="reaction ID" value="UER00332"/>
</dbReference>
<dbReference type="SUPFAM" id="SSF52374">
    <property type="entry name" value="Nucleotidylyl transferase"/>
    <property type="match status" value="1"/>
</dbReference>
<keyword evidence="13" id="KW-1185">Reference proteome</keyword>
<evidence type="ECO:0000256" key="6">
    <source>
        <dbReference type="ARBA" id="ARBA00022741"/>
    </source>
</evidence>
<dbReference type="Proteomes" id="UP000192527">
    <property type="component" value="Chromosome"/>
</dbReference>
<dbReference type="Pfam" id="PF01467">
    <property type="entry name" value="CTP_transf_like"/>
    <property type="match status" value="1"/>
</dbReference>
<comment type="pathway">
    <text evidence="2 10">Cofactor biosynthesis; NAD(+) biosynthesis; deamido-NAD(+) from nicotinate D-ribonucleotide: step 1/1.</text>
</comment>
<evidence type="ECO:0000256" key="10">
    <source>
        <dbReference type="HAMAP-Rule" id="MF_00244"/>
    </source>
</evidence>
<reference evidence="12 13" key="1">
    <citation type="submission" date="2017-04" db="EMBL/GenBank/DDBJ databases">
        <title>The whole genome sequencing and assembly of Halobacillus mangrovi strain.</title>
        <authorList>
            <person name="Lee S.-J."/>
            <person name="Park M.-K."/>
            <person name="Kim J.-Y."/>
            <person name="Lee Y.-J."/>
            <person name="Yi H."/>
            <person name="Bahn Y.-S."/>
            <person name="Kim J.F."/>
            <person name="Lee D.-W."/>
        </authorList>
    </citation>
    <scope>NUCLEOTIDE SEQUENCE [LARGE SCALE GENOMIC DNA]</scope>
    <source>
        <strain evidence="12 13">KTB 131</strain>
    </source>
</reference>
<keyword evidence="4 10" id="KW-0808">Transferase</keyword>
<dbReference type="InterPro" id="IPR005248">
    <property type="entry name" value="NadD/NMNAT"/>
</dbReference>
<dbReference type="NCBIfam" id="NF000840">
    <property type="entry name" value="PRK00071.1-3"/>
    <property type="match status" value="1"/>
</dbReference>
<dbReference type="NCBIfam" id="TIGR00125">
    <property type="entry name" value="cyt_tran_rel"/>
    <property type="match status" value="1"/>
</dbReference>
<dbReference type="NCBIfam" id="NF000841">
    <property type="entry name" value="PRK00071.1-4"/>
    <property type="match status" value="1"/>
</dbReference>
<evidence type="ECO:0000256" key="4">
    <source>
        <dbReference type="ARBA" id="ARBA00022679"/>
    </source>
</evidence>
<dbReference type="EMBL" id="CP020772">
    <property type="protein sequence ID" value="ARI76994.1"/>
    <property type="molecule type" value="Genomic_DNA"/>
</dbReference>
<dbReference type="OrthoDB" id="5295945at2"/>
<dbReference type="PANTHER" id="PTHR39321">
    <property type="entry name" value="NICOTINATE-NUCLEOTIDE ADENYLYLTRANSFERASE-RELATED"/>
    <property type="match status" value="1"/>
</dbReference>
<feature type="domain" description="Cytidyltransferase-like" evidence="11">
    <location>
        <begin position="6"/>
        <end position="161"/>
    </location>
</feature>
<comment type="catalytic activity">
    <reaction evidence="9 10">
        <text>nicotinate beta-D-ribonucleotide + ATP + H(+) = deamido-NAD(+) + diphosphate</text>
        <dbReference type="Rhea" id="RHEA:22860"/>
        <dbReference type="ChEBI" id="CHEBI:15378"/>
        <dbReference type="ChEBI" id="CHEBI:30616"/>
        <dbReference type="ChEBI" id="CHEBI:33019"/>
        <dbReference type="ChEBI" id="CHEBI:57502"/>
        <dbReference type="ChEBI" id="CHEBI:58437"/>
        <dbReference type="EC" id="2.7.7.18"/>
    </reaction>
</comment>
<dbReference type="CDD" id="cd02165">
    <property type="entry name" value="NMNAT"/>
    <property type="match status" value="1"/>
</dbReference>
<dbReference type="InterPro" id="IPR014729">
    <property type="entry name" value="Rossmann-like_a/b/a_fold"/>
</dbReference>
<comment type="similarity">
    <text evidence="10">Belongs to the NadD family.</text>
</comment>
<gene>
    <name evidence="10 12" type="primary">nadD</name>
    <name evidence="12" type="ORF">HM131_09140</name>
</gene>
<protein>
    <recommendedName>
        <fullName evidence="10">Probable nicotinate-nucleotide adenylyltransferase</fullName>
        <ecNumber evidence="10">2.7.7.18</ecNumber>
    </recommendedName>
    <alternativeName>
        <fullName evidence="10">Deamido-NAD(+) diphosphorylase</fullName>
    </alternativeName>
    <alternativeName>
        <fullName evidence="10">Deamido-NAD(+) pyrophosphorylase</fullName>
    </alternativeName>
    <alternativeName>
        <fullName evidence="10">Nicotinate mononucleotide adenylyltransferase</fullName>
        <shortName evidence="10">NaMN adenylyltransferase</shortName>
    </alternativeName>
</protein>
<keyword evidence="3 10" id="KW-0662">Pyridine nucleotide biosynthesis</keyword>
<sequence length="190" mass="22011">MKRIGILGGTFDPPHHGHLIMAEYARNDLDLDEVWFIPSHVPPHKQGAKVAGEDRLRMVQKAVESNPYFQASDVELTRKGTSYTVDTMKYLKDQFPENEFYFIIGGDMVEHLPQWHKIDELQNLVQFVGVKRSGYRWNPEIPVHFVEIPLIEISSSNIRERLFSGNSVRYLVPDSVYHFIKEHKLYGAES</sequence>
<comment type="function">
    <text evidence="1 10">Catalyzes the reversible adenylation of nicotinate mononucleotide (NaMN) to nicotinic acid adenine dinucleotide (NaAD).</text>
</comment>
<dbReference type="GO" id="GO:0004515">
    <property type="term" value="F:nicotinate-nucleotide adenylyltransferase activity"/>
    <property type="evidence" value="ECO:0007669"/>
    <property type="project" value="UniProtKB-UniRule"/>
</dbReference>
<name>A0A1W5ZUL2_9BACI</name>
<evidence type="ECO:0000256" key="1">
    <source>
        <dbReference type="ARBA" id="ARBA00002324"/>
    </source>
</evidence>
<keyword evidence="5 10" id="KW-0548">Nucleotidyltransferase</keyword>
<dbReference type="HAMAP" id="MF_00244">
    <property type="entry name" value="NaMN_adenylyltr"/>
    <property type="match status" value="1"/>
</dbReference>
<dbReference type="Gene3D" id="3.40.50.620">
    <property type="entry name" value="HUPs"/>
    <property type="match status" value="1"/>
</dbReference>
<dbReference type="AlphaFoldDB" id="A0A1W5ZUL2"/>
<dbReference type="InterPro" id="IPR004821">
    <property type="entry name" value="Cyt_trans-like"/>
</dbReference>
<evidence type="ECO:0000313" key="12">
    <source>
        <dbReference type="EMBL" id="ARI76994.1"/>
    </source>
</evidence>
<evidence type="ECO:0000256" key="5">
    <source>
        <dbReference type="ARBA" id="ARBA00022695"/>
    </source>
</evidence>
<dbReference type="GO" id="GO:0005524">
    <property type="term" value="F:ATP binding"/>
    <property type="evidence" value="ECO:0007669"/>
    <property type="project" value="UniProtKB-KW"/>
</dbReference>
<evidence type="ECO:0000259" key="11">
    <source>
        <dbReference type="Pfam" id="PF01467"/>
    </source>
</evidence>